<dbReference type="PANTHER" id="PTHR13384">
    <property type="entry name" value="G PATCH DOMAIN-CONTAINING PROTEIN 1"/>
    <property type="match status" value="1"/>
</dbReference>
<proteinExistence type="predicted"/>
<gene>
    <name evidence="1" type="ORF">OIDMADRAFT_162199</name>
</gene>
<dbReference type="EMBL" id="KN832875">
    <property type="protein sequence ID" value="KIN02194.1"/>
    <property type="molecule type" value="Genomic_DNA"/>
</dbReference>
<dbReference type="SUPFAM" id="SSF54695">
    <property type="entry name" value="POZ domain"/>
    <property type="match status" value="1"/>
</dbReference>
<dbReference type="InterPro" id="IPR011333">
    <property type="entry name" value="SKP1/BTB/POZ_sf"/>
</dbReference>
<evidence type="ECO:0008006" key="3">
    <source>
        <dbReference type="Google" id="ProtNLM"/>
    </source>
</evidence>
<sequence length="297" mass="32694">MAAAGGAASIITQVQQGGPPPINTLGDVGVDENITMDLRGTRFTLSRDELLTLPEFVLLSLFPNGLLPDGHLNAYHEGDAFQVDYDPVSLQYMLEFFRNVAQTIPSGPNSPSSSGEADAVPIEPISGSAKEMLQDRAGIIVLREDLDFYVIPPYAGIEQPEMIEVKRAAGRALLKQDGIFSGLRRSDEPGTTEQHLIEMLTAGGFNRNDNWGHRANEPNKAVICSLALARLRTDIRGNEMGNNAVGMAQKLLLFWRKPARRCWWEGVELEGVDGVEGKLKVWIRRVWTLEMSVIGLR</sequence>
<name>A0A0C3CT60_OIDMZ</name>
<evidence type="ECO:0000313" key="1">
    <source>
        <dbReference type="EMBL" id="KIN02194.1"/>
    </source>
</evidence>
<dbReference type="AlphaFoldDB" id="A0A0C3CT60"/>
<protein>
    <recommendedName>
        <fullName evidence="3">WHI2-like protein P4H10.16c</fullName>
    </recommendedName>
</protein>
<organism evidence="1 2">
    <name type="scientific">Oidiodendron maius (strain Zn)</name>
    <dbReference type="NCBI Taxonomy" id="913774"/>
    <lineage>
        <taxon>Eukaryota</taxon>
        <taxon>Fungi</taxon>
        <taxon>Dikarya</taxon>
        <taxon>Ascomycota</taxon>
        <taxon>Pezizomycotina</taxon>
        <taxon>Leotiomycetes</taxon>
        <taxon>Leotiomycetes incertae sedis</taxon>
        <taxon>Myxotrichaceae</taxon>
        <taxon>Oidiodendron</taxon>
    </lineage>
</organism>
<keyword evidence="2" id="KW-1185">Reference proteome</keyword>
<reference evidence="1 2" key="1">
    <citation type="submission" date="2014-04" db="EMBL/GenBank/DDBJ databases">
        <authorList>
            <consortium name="DOE Joint Genome Institute"/>
            <person name="Kuo A."/>
            <person name="Martino E."/>
            <person name="Perotto S."/>
            <person name="Kohler A."/>
            <person name="Nagy L.G."/>
            <person name="Floudas D."/>
            <person name="Copeland A."/>
            <person name="Barry K.W."/>
            <person name="Cichocki N."/>
            <person name="Veneault-Fourrey C."/>
            <person name="LaButti K."/>
            <person name="Lindquist E.A."/>
            <person name="Lipzen A."/>
            <person name="Lundell T."/>
            <person name="Morin E."/>
            <person name="Murat C."/>
            <person name="Sun H."/>
            <person name="Tunlid A."/>
            <person name="Henrissat B."/>
            <person name="Grigoriev I.V."/>
            <person name="Hibbett D.S."/>
            <person name="Martin F."/>
            <person name="Nordberg H.P."/>
            <person name="Cantor M.N."/>
            <person name="Hua S.X."/>
        </authorList>
    </citation>
    <scope>NUCLEOTIDE SEQUENCE [LARGE SCALE GENOMIC DNA]</scope>
    <source>
        <strain evidence="1 2">Zn</strain>
    </source>
</reference>
<evidence type="ECO:0000313" key="2">
    <source>
        <dbReference type="Proteomes" id="UP000054321"/>
    </source>
</evidence>
<dbReference type="GO" id="GO:0005634">
    <property type="term" value="C:nucleus"/>
    <property type="evidence" value="ECO:0007669"/>
    <property type="project" value="TreeGrafter"/>
</dbReference>
<dbReference type="GO" id="GO:0003723">
    <property type="term" value="F:RNA binding"/>
    <property type="evidence" value="ECO:0007669"/>
    <property type="project" value="TreeGrafter"/>
</dbReference>
<dbReference type="FunCoup" id="A0A0C3CT60">
    <property type="interactions" value="63"/>
</dbReference>
<dbReference type="PANTHER" id="PTHR13384:SF16">
    <property type="entry name" value="GROWTH REGULATION PROTEIN"/>
    <property type="match status" value="1"/>
</dbReference>
<accession>A0A0C3CT60</accession>
<reference evidence="2" key="2">
    <citation type="submission" date="2015-01" db="EMBL/GenBank/DDBJ databases">
        <title>Evolutionary Origins and Diversification of the Mycorrhizal Mutualists.</title>
        <authorList>
            <consortium name="DOE Joint Genome Institute"/>
            <consortium name="Mycorrhizal Genomics Consortium"/>
            <person name="Kohler A."/>
            <person name="Kuo A."/>
            <person name="Nagy L.G."/>
            <person name="Floudas D."/>
            <person name="Copeland A."/>
            <person name="Barry K.W."/>
            <person name="Cichocki N."/>
            <person name="Veneault-Fourrey C."/>
            <person name="LaButti K."/>
            <person name="Lindquist E.A."/>
            <person name="Lipzen A."/>
            <person name="Lundell T."/>
            <person name="Morin E."/>
            <person name="Murat C."/>
            <person name="Riley R."/>
            <person name="Ohm R."/>
            <person name="Sun H."/>
            <person name="Tunlid A."/>
            <person name="Henrissat B."/>
            <person name="Grigoriev I.V."/>
            <person name="Hibbett D.S."/>
            <person name="Martin F."/>
        </authorList>
    </citation>
    <scope>NUCLEOTIDE SEQUENCE [LARGE SCALE GENOMIC DNA]</scope>
    <source>
        <strain evidence="2">Zn</strain>
    </source>
</reference>
<dbReference type="Proteomes" id="UP000054321">
    <property type="component" value="Unassembled WGS sequence"/>
</dbReference>
<dbReference type="STRING" id="913774.A0A0C3CT60"/>
<dbReference type="InParanoid" id="A0A0C3CT60"/>
<dbReference type="OrthoDB" id="9451547at2759"/>
<dbReference type="HOGENOM" id="CLU_028899_0_0_1"/>